<evidence type="ECO:0000313" key="2">
    <source>
        <dbReference type="EMBL" id="KAF7351783.1"/>
    </source>
</evidence>
<dbReference type="EMBL" id="JACAZH010000013">
    <property type="protein sequence ID" value="KAF7351783.1"/>
    <property type="molecule type" value="Genomic_DNA"/>
</dbReference>
<feature type="region of interest" description="Disordered" evidence="1">
    <location>
        <begin position="36"/>
        <end position="58"/>
    </location>
</feature>
<proteinExistence type="predicted"/>
<sequence length="151" mass="16300">MERLRSLHPRLSEERAAVRSPRLAAALRGISTGRVGAGRIGSGSGESRHSRGCGATDSPQLATPFVSSPIDELSLATTTSGHSADWMRMLCVLFMASLTVLSTSAARCLERRSRPLPYIPFVHHSLRPSFCTTDMDIHGIPRDGAVARRSC</sequence>
<evidence type="ECO:0000256" key="1">
    <source>
        <dbReference type="SAM" id="MobiDB-lite"/>
    </source>
</evidence>
<keyword evidence="3" id="KW-1185">Reference proteome</keyword>
<comment type="caution">
    <text evidence="2">The sequence shown here is derived from an EMBL/GenBank/DDBJ whole genome shotgun (WGS) entry which is preliminary data.</text>
</comment>
<dbReference type="AlphaFoldDB" id="A0A8H6Y0I1"/>
<name>A0A8H6Y0I1_9AGAR</name>
<gene>
    <name evidence="2" type="ORF">MSAN_01611700</name>
</gene>
<reference evidence="2" key="1">
    <citation type="submission" date="2020-05" db="EMBL/GenBank/DDBJ databases">
        <title>Mycena genomes resolve the evolution of fungal bioluminescence.</title>
        <authorList>
            <person name="Tsai I.J."/>
        </authorList>
    </citation>
    <scope>NUCLEOTIDE SEQUENCE</scope>
    <source>
        <strain evidence="2">160909Yilan</strain>
    </source>
</reference>
<organism evidence="2 3">
    <name type="scientific">Mycena sanguinolenta</name>
    <dbReference type="NCBI Taxonomy" id="230812"/>
    <lineage>
        <taxon>Eukaryota</taxon>
        <taxon>Fungi</taxon>
        <taxon>Dikarya</taxon>
        <taxon>Basidiomycota</taxon>
        <taxon>Agaricomycotina</taxon>
        <taxon>Agaricomycetes</taxon>
        <taxon>Agaricomycetidae</taxon>
        <taxon>Agaricales</taxon>
        <taxon>Marasmiineae</taxon>
        <taxon>Mycenaceae</taxon>
        <taxon>Mycena</taxon>
    </lineage>
</organism>
<accession>A0A8H6Y0I1</accession>
<evidence type="ECO:0000313" key="3">
    <source>
        <dbReference type="Proteomes" id="UP000623467"/>
    </source>
</evidence>
<dbReference type="Proteomes" id="UP000623467">
    <property type="component" value="Unassembled WGS sequence"/>
</dbReference>
<protein>
    <submittedName>
        <fullName evidence="2">Uncharacterized protein</fullName>
    </submittedName>
</protein>